<evidence type="ECO:0000256" key="1">
    <source>
        <dbReference type="ARBA" id="ARBA00009112"/>
    </source>
</evidence>
<comment type="similarity">
    <text evidence="1">Belongs to the SPT20 family.</text>
</comment>
<feature type="compositionally biased region" description="Polar residues" evidence="2">
    <location>
        <begin position="419"/>
        <end position="428"/>
    </location>
</feature>
<feature type="compositionally biased region" description="Low complexity" evidence="2">
    <location>
        <begin position="561"/>
        <end position="579"/>
    </location>
</feature>
<feature type="region of interest" description="Disordered" evidence="2">
    <location>
        <begin position="246"/>
        <end position="277"/>
    </location>
</feature>
<feature type="compositionally biased region" description="Pro residues" evidence="2">
    <location>
        <begin position="488"/>
        <end position="498"/>
    </location>
</feature>
<evidence type="ECO:0000313" key="4">
    <source>
        <dbReference type="EMBL" id="CAK6450588.1"/>
    </source>
</evidence>
<reference evidence="4" key="1">
    <citation type="submission" date="2023-12" db="EMBL/GenBank/DDBJ databases">
        <authorList>
            <person name="Brown T."/>
        </authorList>
    </citation>
    <scope>NUCLEOTIDE SEQUENCE</scope>
</reference>
<dbReference type="InterPro" id="IPR046468">
    <property type="entry name" value="Spt20-like_SEP"/>
</dbReference>
<accession>A0ABP0AJ90</accession>
<feature type="region of interest" description="Disordered" evidence="2">
    <location>
        <begin position="1"/>
        <end position="34"/>
    </location>
</feature>
<feature type="region of interest" description="Disordered" evidence="2">
    <location>
        <begin position="740"/>
        <end position="772"/>
    </location>
</feature>
<name>A0ABP0AJ90_PIPNA</name>
<gene>
    <name evidence="4" type="ORF">MPIPNATIZW_LOCUS18894</name>
</gene>
<organism evidence="4 5">
    <name type="scientific">Pipistrellus nathusii</name>
    <name type="common">Nathusius' pipistrelle</name>
    <dbReference type="NCBI Taxonomy" id="59473"/>
    <lineage>
        <taxon>Eukaryota</taxon>
        <taxon>Metazoa</taxon>
        <taxon>Chordata</taxon>
        <taxon>Craniata</taxon>
        <taxon>Vertebrata</taxon>
        <taxon>Euteleostomi</taxon>
        <taxon>Mammalia</taxon>
        <taxon>Eutheria</taxon>
        <taxon>Laurasiatheria</taxon>
        <taxon>Chiroptera</taxon>
        <taxon>Yangochiroptera</taxon>
        <taxon>Vespertilionidae</taxon>
        <taxon>Pipistrellus</taxon>
    </lineage>
</organism>
<dbReference type="Proteomes" id="UP001314169">
    <property type="component" value="Chromosome X"/>
</dbReference>
<evidence type="ECO:0000259" key="3">
    <source>
        <dbReference type="Pfam" id="PF12090"/>
    </source>
</evidence>
<protein>
    <recommendedName>
        <fullName evidence="3">Spt20-like SEP domain-containing protein</fullName>
    </recommendedName>
</protein>
<evidence type="ECO:0000256" key="2">
    <source>
        <dbReference type="SAM" id="MobiDB-lite"/>
    </source>
</evidence>
<dbReference type="InterPro" id="IPR021950">
    <property type="entry name" value="Spt20"/>
</dbReference>
<dbReference type="PANTHER" id="PTHR13526">
    <property type="entry name" value="TRANSCRIPTION FACTOR SPT20 HOMOLOG"/>
    <property type="match status" value="1"/>
</dbReference>
<feature type="compositionally biased region" description="Polar residues" evidence="2">
    <location>
        <begin position="660"/>
        <end position="673"/>
    </location>
</feature>
<feature type="region of interest" description="Disordered" evidence="2">
    <location>
        <begin position="561"/>
        <end position="589"/>
    </location>
</feature>
<dbReference type="PANTHER" id="PTHR13526:SF16">
    <property type="entry name" value="SPT20-LIKE SEP DOMAIN-CONTAINING PROTEIN"/>
    <property type="match status" value="1"/>
</dbReference>
<feature type="region of interest" description="Disordered" evidence="2">
    <location>
        <begin position="388"/>
        <end position="479"/>
    </location>
</feature>
<evidence type="ECO:0000313" key="5">
    <source>
        <dbReference type="Proteomes" id="UP001314169"/>
    </source>
</evidence>
<feature type="compositionally biased region" description="Basic and acidic residues" evidence="2">
    <location>
        <begin position="1"/>
        <end position="13"/>
    </location>
</feature>
<sequence>MQRALERAVDRAGRAIASAQQRPPKRKASSAEGKSLQEKLYDIYVEECGREPEGPEELMRNVHLLEKLVKRESPPSLLVNLLPGEKEYSLVLRVETEAYLETVLLPYHDSDFLQYLDAEQLSPDLVDVLEKSQVNIFQSGCVITEVRDYRRCTHSDRSAFRSRHVLLRPTMQTLASDVQSITSDPQIWTQEDKLSLESQLILATAEPLCLDPSVSVACVENQLLYNKQKMNTPPMKRSLQDCSAASLDLQPEVSRSPPPPELRAWAPDQKSEESQADQLDDFDLFKEGNLVGMWEQLPPSDFDVEKYAAEDWPFKYDDAHSIAWPDLEAQSDSLFGREAGKLSPATKPNVMRSLNDPFISGQRPYENVRCGRWISHLSSFINDHSYSHMSGSEPGAAKAARQSKRLLKKRDKRPVRVAQRSSGFTRLSQLCPGRAAEQPQAVSTPSAAPGKEGQHTPPALSPPCSSGKISSGKPLPSQQPIRIRALPSPAPACQPPSLPKKSSAQGNILPAATASSARASCIAPFIQVKRTAVDPKVVQLIGPVHIVQTVVREYNPAQASPCGAKAASGAKPSSLPSGGQLQNAGPAVPQAASQGGVQYVLGNMSSLRPSQVLWVPEGSDISTILQQAQQPQQLLCHLVAQPPSAQPPASRLRQPARQVSRAQAPSSRPKGLSTQQAAAVINLNGVGGVLQPQQAPLSQPGSGQTRPGQRLVQLPSVFQQLPQSKPVQWRVVPLSEAEGMASVQPVQPGGGQQPAGQAKGKKKGGLPSTPRC</sequence>
<feature type="domain" description="Spt20-like SEP" evidence="3">
    <location>
        <begin position="73"/>
        <end position="223"/>
    </location>
</feature>
<keyword evidence="5" id="KW-1185">Reference proteome</keyword>
<feature type="region of interest" description="Disordered" evidence="2">
    <location>
        <begin position="486"/>
        <end position="505"/>
    </location>
</feature>
<dbReference type="Pfam" id="PF12090">
    <property type="entry name" value="Spt20_SEP"/>
    <property type="match status" value="1"/>
</dbReference>
<feature type="region of interest" description="Disordered" evidence="2">
    <location>
        <begin position="642"/>
        <end position="673"/>
    </location>
</feature>
<proteinExistence type="inferred from homology"/>
<dbReference type="EMBL" id="OY882879">
    <property type="protein sequence ID" value="CAK6450588.1"/>
    <property type="molecule type" value="Genomic_DNA"/>
</dbReference>
<feature type="compositionally biased region" description="Basic residues" evidence="2">
    <location>
        <begin position="401"/>
        <end position="415"/>
    </location>
</feature>